<reference evidence="4 5" key="1">
    <citation type="submission" date="2020-02" db="EMBL/GenBank/DDBJ databases">
        <title>Out from the shadows clarifying the taxonomy of the family Cryomorphaceae and related taxa by utilizing the GTDB taxonomic framework.</title>
        <authorList>
            <person name="Bowman J.P."/>
        </authorList>
    </citation>
    <scope>NUCLEOTIDE SEQUENCE [LARGE SCALE GENOMIC DNA]</scope>
    <source>
        <strain evidence="4 5">QSSC 1-22</strain>
    </source>
</reference>
<proteinExistence type="predicted"/>
<dbReference type="NCBIfam" id="TIGR04183">
    <property type="entry name" value="Por_Secre_tail"/>
    <property type="match status" value="1"/>
</dbReference>
<feature type="chain" id="PRO_5029627027" evidence="2">
    <location>
        <begin position="20"/>
        <end position="245"/>
    </location>
</feature>
<name>A0A7K3WLL5_9FLAO</name>
<keyword evidence="5" id="KW-1185">Reference proteome</keyword>
<keyword evidence="1 2" id="KW-0732">Signal</keyword>
<organism evidence="4 5">
    <name type="scientific">Cryomorpha ignava</name>
    <dbReference type="NCBI Taxonomy" id="101383"/>
    <lineage>
        <taxon>Bacteria</taxon>
        <taxon>Pseudomonadati</taxon>
        <taxon>Bacteroidota</taxon>
        <taxon>Flavobacteriia</taxon>
        <taxon>Flavobacteriales</taxon>
        <taxon>Cryomorphaceae</taxon>
        <taxon>Cryomorpha</taxon>
    </lineage>
</organism>
<dbReference type="Gene3D" id="2.60.40.10">
    <property type="entry name" value="Immunoglobulins"/>
    <property type="match status" value="1"/>
</dbReference>
<evidence type="ECO:0000313" key="4">
    <source>
        <dbReference type="EMBL" id="NEN22546.1"/>
    </source>
</evidence>
<dbReference type="RefSeq" id="WP_163283270.1">
    <property type="nucleotide sequence ID" value="NZ_JAAGVY010000003.1"/>
</dbReference>
<dbReference type="AlphaFoldDB" id="A0A7K3WLL5"/>
<dbReference type="InterPro" id="IPR013783">
    <property type="entry name" value="Ig-like_fold"/>
</dbReference>
<gene>
    <name evidence="4" type="ORF">G3O08_03385</name>
</gene>
<evidence type="ECO:0000313" key="5">
    <source>
        <dbReference type="Proteomes" id="UP000486602"/>
    </source>
</evidence>
<protein>
    <submittedName>
        <fullName evidence="4">T9SS type A sorting domain-containing protein</fullName>
    </submittedName>
</protein>
<sequence length="245" mass="26333">MKKLLLLTISLATAALSYSQCTPNTDFGDEPFGVAPDTVVNFVSGSVNNIYSQQIDVKVPTDGTFANAPFITVDSAMVMAISGLPPGLSLDCAGNTVSECTYLAGTEGCAVISGIPTAAGTYELTVELLVYTNFNAIPYPVPGYRIVVDGTIGLEENDNLAFKMEDIRPNPANLSASLFLESKRSGKAEFRVFDLVGKEVHSKELVVVQGRNKINYNTSQLPEGVYIYRLDAFGESMTSRLVIVH</sequence>
<evidence type="ECO:0000259" key="3">
    <source>
        <dbReference type="Pfam" id="PF18962"/>
    </source>
</evidence>
<comment type="caution">
    <text evidence="4">The sequence shown here is derived from an EMBL/GenBank/DDBJ whole genome shotgun (WGS) entry which is preliminary data.</text>
</comment>
<evidence type="ECO:0000256" key="1">
    <source>
        <dbReference type="ARBA" id="ARBA00022729"/>
    </source>
</evidence>
<feature type="domain" description="Secretion system C-terminal sorting" evidence="3">
    <location>
        <begin position="169"/>
        <end position="243"/>
    </location>
</feature>
<accession>A0A7K3WLL5</accession>
<evidence type="ECO:0000256" key="2">
    <source>
        <dbReference type="SAM" id="SignalP"/>
    </source>
</evidence>
<dbReference type="EMBL" id="JAAGVY010000003">
    <property type="protein sequence ID" value="NEN22546.1"/>
    <property type="molecule type" value="Genomic_DNA"/>
</dbReference>
<dbReference type="Proteomes" id="UP000486602">
    <property type="component" value="Unassembled WGS sequence"/>
</dbReference>
<feature type="signal peptide" evidence="2">
    <location>
        <begin position="1"/>
        <end position="19"/>
    </location>
</feature>
<dbReference type="Pfam" id="PF18962">
    <property type="entry name" value="Por_Secre_tail"/>
    <property type="match status" value="1"/>
</dbReference>
<dbReference type="InterPro" id="IPR026444">
    <property type="entry name" value="Secre_tail"/>
</dbReference>